<evidence type="ECO:0000259" key="14">
    <source>
        <dbReference type="PROSITE" id="PS50835"/>
    </source>
</evidence>
<dbReference type="GO" id="GO:0042130">
    <property type="term" value="P:negative regulation of T cell proliferation"/>
    <property type="evidence" value="ECO:0007669"/>
    <property type="project" value="TreeGrafter"/>
</dbReference>
<evidence type="ECO:0000256" key="8">
    <source>
        <dbReference type="ARBA" id="ARBA00023170"/>
    </source>
</evidence>
<dbReference type="FunFam" id="2.60.40.10:FF:000142">
    <property type="entry name" value="V-set domain-containing T-cell activation inhibitor 1"/>
    <property type="match status" value="1"/>
</dbReference>
<evidence type="ECO:0000256" key="9">
    <source>
        <dbReference type="ARBA" id="ARBA00023180"/>
    </source>
</evidence>
<evidence type="ECO:0000256" key="10">
    <source>
        <dbReference type="ARBA" id="ARBA00023319"/>
    </source>
</evidence>
<evidence type="ECO:0000256" key="3">
    <source>
        <dbReference type="ARBA" id="ARBA00022692"/>
    </source>
</evidence>
<evidence type="ECO:0000256" key="4">
    <source>
        <dbReference type="ARBA" id="ARBA00022729"/>
    </source>
</evidence>
<keyword evidence="16" id="KW-1185">Reference proteome</keyword>
<evidence type="ECO:0000256" key="12">
    <source>
        <dbReference type="SAM" id="Phobius"/>
    </source>
</evidence>
<comment type="subcellular location">
    <subcellularLocation>
        <location evidence="1">Cell membrane</location>
        <topology evidence="1">Single-pass type I membrane protein</topology>
    </subcellularLocation>
</comment>
<evidence type="ECO:0000313" key="16">
    <source>
        <dbReference type="Proteomes" id="UP000472277"/>
    </source>
</evidence>
<feature type="chain" id="PRO_5025356862" evidence="13">
    <location>
        <begin position="21"/>
        <end position="562"/>
    </location>
</feature>
<keyword evidence="6 12" id="KW-0472">Membrane</keyword>
<feature type="region of interest" description="Disordered" evidence="11">
    <location>
        <begin position="487"/>
        <end position="521"/>
    </location>
</feature>
<dbReference type="SUPFAM" id="SSF48726">
    <property type="entry name" value="Immunoglobulin"/>
    <property type="match status" value="3"/>
</dbReference>
<dbReference type="InterPro" id="IPR003598">
    <property type="entry name" value="Ig_sub2"/>
</dbReference>
<keyword evidence="4 13" id="KW-0732">Signal</keyword>
<dbReference type="PANTHER" id="PTHR25466">
    <property type="entry name" value="T-LYMPHOCYTE ACTIVATION ANTIGEN"/>
    <property type="match status" value="1"/>
</dbReference>
<dbReference type="InterPro" id="IPR013783">
    <property type="entry name" value="Ig-like_fold"/>
</dbReference>
<evidence type="ECO:0000256" key="1">
    <source>
        <dbReference type="ARBA" id="ARBA00004251"/>
    </source>
</evidence>
<dbReference type="PROSITE" id="PS50835">
    <property type="entry name" value="IG_LIKE"/>
    <property type="match status" value="3"/>
</dbReference>
<dbReference type="GO" id="GO:0042102">
    <property type="term" value="P:positive regulation of T cell proliferation"/>
    <property type="evidence" value="ECO:0007669"/>
    <property type="project" value="TreeGrafter"/>
</dbReference>
<organism evidence="15 16">
    <name type="scientific">Salmo trutta</name>
    <name type="common">Brown trout</name>
    <dbReference type="NCBI Taxonomy" id="8032"/>
    <lineage>
        <taxon>Eukaryota</taxon>
        <taxon>Metazoa</taxon>
        <taxon>Chordata</taxon>
        <taxon>Craniata</taxon>
        <taxon>Vertebrata</taxon>
        <taxon>Euteleostomi</taxon>
        <taxon>Actinopterygii</taxon>
        <taxon>Neopterygii</taxon>
        <taxon>Teleostei</taxon>
        <taxon>Protacanthopterygii</taxon>
        <taxon>Salmoniformes</taxon>
        <taxon>Salmonidae</taxon>
        <taxon>Salmoninae</taxon>
        <taxon>Salmo</taxon>
    </lineage>
</organism>
<reference evidence="15" key="2">
    <citation type="submission" date="2025-09" db="UniProtKB">
        <authorList>
            <consortium name="Ensembl"/>
        </authorList>
    </citation>
    <scope>IDENTIFICATION</scope>
</reference>
<dbReference type="PANTHER" id="PTHR25466:SF14">
    <property type="entry name" value="BUTYROPHILIN SUBFAMILY 2 MEMBER A2-LIKE-RELATED"/>
    <property type="match status" value="1"/>
</dbReference>
<evidence type="ECO:0000313" key="15">
    <source>
        <dbReference type="Ensembl" id="ENSSTUP00000089255.1"/>
    </source>
</evidence>
<feature type="domain" description="Ig-like" evidence="14">
    <location>
        <begin position="126"/>
        <end position="217"/>
    </location>
</feature>
<dbReference type="InterPro" id="IPR007110">
    <property type="entry name" value="Ig-like_dom"/>
</dbReference>
<keyword evidence="7" id="KW-1015">Disulfide bond</keyword>
<dbReference type="GO" id="GO:0009897">
    <property type="term" value="C:external side of plasma membrane"/>
    <property type="evidence" value="ECO:0007669"/>
    <property type="project" value="TreeGrafter"/>
</dbReference>
<dbReference type="GO" id="GO:0071222">
    <property type="term" value="P:cellular response to lipopolysaccharide"/>
    <property type="evidence" value="ECO:0007669"/>
    <property type="project" value="TreeGrafter"/>
</dbReference>
<keyword evidence="3 12" id="KW-0812">Transmembrane</keyword>
<dbReference type="Proteomes" id="UP000472277">
    <property type="component" value="Chromosome 6"/>
</dbReference>
<dbReference type="SMART" id="SM00408">
    <property type="entry name" value="IGc2"/>
    <property type="match status" value="2"/>
</dbReference>
<dbReference type="InterPro" id="IPR003599">
    <property type="entry name" value="Ig_sub"/>
</dbReference>
<dbReference type="GO" id="GO:0006955">
    <property type="term" value="P:immune response"/>
    <property type="evidence" value="ECO:0007669"/>
    <property type="project" value="TreeGrafter"/>
</dbReference>
<dbReference type="Pfam" id="PF07686">
    <property type="entry name" value="V-set"/>
    <property type="match status" value="2"/>
</dbReference>
<gene>
    <name evidence="15" type="primary">hhla2b.1</name>
</gene>
<reference evidence="15" key="1">
    <citation type="submission" date="2025-08" db="UniProtKB">
        <authorList>
            <consortium name="Ensembl"/>
        </authorList>
    </citation>
    <scope>IDENTIFICATION</scope>
</reference>
<keyword evidence="2" id="KW-1003">Cell membrane</keyword>
<dbReference type="Gene3D" id="2.60.40.10">
    <property type="entry name" value="Immunoglobulins"/>
    <property type="match status" value="3"/>
</dbReference>
<feature type="transmembrane region" description="Helical" evidence="12">
    <location>
        <begin position="340"/>
        <end position="363"/>
    </location>
</feature>
<proteinExistence type="predicted"/>
<evidence type="ECO:0000256" key="11">
    <source>
        <dbReference type="SAM" id="MobiDB-lite"/>
    </source>
</evidence>
<evidence type="ECO:0000256" key="5">
    <source>
        <dbReference type="ARBA" id="ARBA00022989"/>
    </source>
</evidence>
<dbReference type="InterPro" id="IPR013106">
    <property type="entry name" value="Ig_V-set"/>
</dbReference>
<evidence type="ECO:0000256" key="13">
    <source>
        <dbReference type="SAM" id="SignalP"/>
    </source>
</evidence>
<feature type="domain" description="Ig-like" evidence="14">
    <location>
        <begin position="225"/>
        <end position="325"/>
    </location>
</feature>
<name>A0A674CZZ4_SALTR</name>
<evidence type="ECO:0000256" key="6">
    <source>
        <dbReference type="ARBA" id="ARBA00023136"/>
    </source>
</evidence>
<dbReference type="Ensembl" id="ENSSTUT00000094936.1">
    <property type="protein sequence ID" value="ENSSTUP00000089255.1"/>
    <property type="gene ID" value="ENSSTUG00000039205.1"/>
</dbReference>
<feature type="signal peptide" evidence="13">
    <location>
        <begin position="1"/>
        <end position="20"/>
    </location>
</feature>
<dbReference type="InterPro" id="IPR036179">
    <property type="entry name" value="Ig-like_dom_sf"/>
</dbReference>
<dbReference type="InterPro" id="IPR051713">
    <property type="entry name" value="T-cell_Activation_Regulation"/>
</dbReference>
<dbReference type="AlphaFoldDB" id="A0A674CZZ4"/>
<keyword evidence="10" id="KW-0393">Immunoglobulin domain</keyword>
<protein>
    <submittedName>
        <fullName evidence="15">HERV-H LTR-associating 2b, tandem duplicate 1</fullName>
    </submittedName>
</protein>
<keyword evidence="8" id="KW-0675">Receptor</keyword>
<keyword evidence="5 12" id="KW-1133">Transmembrane helix</keyword>
<evidence type="ECO:0000256" key="7">
    <source>
        <dbReference type="ARBA" id="ARBA00023157"/>
    </source>
</evidence>
<dbReference type="SMART" id="SM00409">
    <property type="entry name" value="IG"/>
    <property type="match status" value="2"/>
</dbReference>
<keyword evidence="9" id="KW-0325">Glycoprotein</keyword>
<feature type="domain" description="Ig-like" evidence="14">
    <location>
        <begin position="37"/>
        <end position="122"/>
    </location>
</feature>
<dbReference type="GeneTree" id="ENSGT00940000163670"/>
<dbReference type="GO" id="GO:0007166">
    <property type="term" value="P:cell surface receptor signaling pathway"/>
    <property type="evidence" value="ECO:0007669"/>
    <property type="project" value="TreeGrafter"/>
</dbReference>
<sequence>MAVTYTWTCLLLWISTSTQTTTPDAHVTCVFLEDCVLPCSFQPDSDEVIRWLKQEVPVHSFQRGGEWSEHEQYAGRTSLFTHLVSRGNASLHLRGCGPRDRGRYKCHVRTSAGVHEAHVIVRVEAPIRALSLELSRLSGYEEVKCTTRHVYPAPHVAWATDPPTAQPLRPITRKLADRQGLYAVESRLRRLNSQSELTYICTVNSSYGSQTWTASLREREINGVEGKDLTIPCHAPHYQPKSSLSWSFTNHNEEALILTYDSQSQLSSASAPWEACARLDVLKVPLGDGSLQLVNPVSLEHTGTYTCVYSSPQNTHTEHTGVNISAVTGERMRSQEESRWWIFAVVIAVLALALTGILGYLKVRGNQSKPRKRPVETSEMKPVKGKSQSSFTVECMCSIQDRPSTNCSIQDRPSTNCSMQDRPSTNCSIQDRPSTNCSIQDRPSTNCSIQDRPSTNCSIQDRPTNCSIQDRPSTNCSIQDRPTNCSIQDRPSTNFSIQDRPSTNCSIQDRPSTNCSVQDRPSTNCSIQDPQLTVVSRTGHQLTVVSRTDHQLTAVSRTDPQQ</sequence>
<dbReference type="GO" id="GO:0031295">
    <property type="term" value="P:T cell costimulation"/>
    <property type="evidence" value="ECO:0007669"/>
    <property type="project" value="TreeGrafter"/>
</dbReference>
<accession>A0A674CZZ4</accession>
<evidence type="ECO:0000256" key="2">
    <source>
        <dbReference type="ARBA" id="ARBA00022475"/>
    </source>
</evidence>